<organism evidence="3 4">
    <name type="scientific">Batrachochytrium salamandrivorans</name>
    <dbReference type="NCBI Taxonomy" id="1357716"/>
    <lineage>
        <taxon>Eukaryota</taxon>
        <taxon>Fungi</taxon>
        <taxon>Fungi incertae sedis</taxon>
        <taxon>Chytridiomycota</taxon>
        <taxon>Chytridiomycota incertae sedis</taxon>
        <taxon>Chytridiomycetes</taxon>
        <taxon>Rhizophydiales</taxon>
        <taxon>Rhizophydiales incertae sedis</taxon>
        <taxon>Batrachochytrium</taxon>
    </lineage>
</organism>
<dbReference type="InterPro" id="IPR052267">
    <property type="entry name" value="N-DRC_Component"/>
</dbReference>
<dbReference type="PROSITE" id="PS50096">
    <property type="entry name" value="IQ"/>
    <property type="match status" value="1"/>
</dbReference>
<gene>
    <name evidence="3" type="ORF">BASA50_006459</name>
</gene>
<feature type="region of interest" description="Disordered" evidence="1">
    <location>
        <begin position="471"/>
        <end position="515"/>
    </location>
</feature>
<feature type="domain" description="AAA+ ATPase" evidence="2">
    <location>
        <begin position="588"/>
        <end position="727"/>
    </location>
</feature>
<dbReference type="PANTHER" id="PTHR14690:SF0">
    <property type="entry name" value="IQ MOTIF CONTAINING WITH AAA DOMAIN 1"/>
    <property type="match status" value="1"/>
</dbReference>
<evidence type="ECO:0000256" key="1">
    <source>
        <dbReference type="SAM" id="MobiDB-lite"/>
    </source>
</evidence>
<feature type="region of interest" description="Disordered" evidence="1">
    <location>
        <begin position="333"/>
        <end position="393"/>
    </location>
</feature>
<protein>
    <recommendedName>
        <fullName evidence="2">AAA+ ATPase domain-containing protein</fullName>
    </recommendedName>
</protein>
<dbReference type="Pfam" id="PF00004">
    <property type="entry name" value="AAA"/>
    <property type="match status" value="1"/>
</dbReference>
<evidence type="ECO:0000259" key="2">
    <source>
        <dbReference type="SMART" id="SM00382"/>
    </source>
</evidence>
<evidence type="ECO:0000313" key="3">
    <source>
        <dbReference type="EMBL" id="KAH6594510.1"/>
    </source>
</evidence>
<dbReference type="PANTHER" id="PTHR14690">
    <property type="entry name" value="IQ MOTIF CONTAINING WITH AAA DOMAIN 1"/>
    <property type="match status" value="1"/>
</dbReference>
<dbReference type="InterPro" id="IPR003959">
    <property type="entry name" value="ATPase_AAA_core"/>
</dbReference>
<dbReference type="EMBL" id="JAFCIX010000332">
    <property type="protein sequence ID" value="KAH6594510.1"/>
    <property type="molecule type" value="Genomic_DNA"/>
</dbReference>
<dbReference type="SMART" id="SM00015">
    <property type="entry name" value="IQ"/>
    <property type="match status" value="2"/>
</dbReference>
<dbReference type="Gene3D" id="1.20.5.190">
    <property type="match status" value="1"/>
</dbReference>
<dbReference type="InterPro" id="IPR003593">
    <property type="entry name" value="AAA+_ATPase"/>
</dbReference>
<dbReference type="Proteomes" id="UP001648503">
    <property type="component" value="Unassembled WGS sequence"/>
</dbReference>
<name>A0ABQ8F9H8_9FUNG</name>
<sequence>MSNATYNRCWGEASHSLNEQLDYELLKDPVLQPKDRESAFQHLALLYIKYIQVFRKLEDSYHQILHPQKRRLLKEVVISVAGRLLEIKHHIVGLECSDFHNFNDILLDLKLTPDHLRLSVPKYIVEERYDEIKSRIQLLDKLGAKPFGFGDIVQNFPEMSTLEAIRTIQKHERGRQGKRRAKFMQDIKLQMKREKETSGTEEEHDSIEAAIKIQKVYRGFKARMKVKKMLKDDLVFLGMVKESHDPVLQLLSKADTNSRRRKILQQQYEEDYLQALINTKEKIMKIEGPDMREAIQDDFRQWYMEYKRANGKFPEFPTSEVWQNPEFKFTLQNTVGENRASSADKSKEKDKSTTAASGKSAKNKSSETKSTKKVDKKDSKKKEKDKTEEGSSELQFKYDQSEYLTLIGNGQTEFISKWKPKDEMENFAQKHDPEIIKAEKRCEIEEEIKKDMFDILQDELKNLKLAVEQEKLSKKDKGKGKGGKKGGGKKGKKGKKEKGKKGKKGKKEKDMTANRTMESLVEELVQTGIMQKHTETHLSQFIGDFNLIDTSITKDIAIYPSLADLQRVVMEYCVMPMCITEPKVGYPKITSILLFGQHGTGKSMLVRALATEMGAQILNLTPRNTANQFQGKANVTKMVHMAFKVAKSQSPSIIYIDNIEMVFAKKVPKDDSTDPKRIKKDLIKNLKGLRETPEHVLLIGSSSKPWDADTKAMMPLFDKIMYCPKPDYSSRMLLWEKFITNHCGDRFPKVNLSMLARMTDGLSAGSIKLVCDRVLTERRIKMVHMRNLETAEFIEQILNLPTENQEEDKLYKDFFEKTPLLKKRAGLLVVPEDEEGDSTKKVGKIPALVLVSSDQTAIQEQILTDTTSQIKDSQATTLVYIDGDSASLQKYVTRQLLDTSGFFKDPSFDQSRAHGTRYLMLARMDALWTARKAIQIGILVDTHPFSADHCILCDQQLLSTSIAHLVVECEQVTGHRIQSGLVPAIQKSRLRLLGRSTRSGCGECIYLAPRWSLKWRSRSGLVVGWTGLWSMNLWGRGMIIGRWQHG</sequence>
<dbReference type="Gene3D" id="1.10.8.60">
    <property type="match status" value="1"/>
</dbReference>
<comment type="caution">
    <text evidence="3">The sequence shown here is derived from an EMBL/GenBank/DDBJ whole genome shotgun (WGS) entry which is preliminary data.</text>
</comment>
<dbReference type="InterPro" id="IPR027417">
    <property type="entry name" value="P-loop_NTPase"/>
</dbReference>
<feature type="compositionally biased region" description="Basic and acidic residues" evidence="1">
    <location>
        <begin position="364"/>
        <end position="389"/>
    </location>
</feature>
<dbReference type="Pfam" id="PF00612">
    <property type="entry name" value="IQ"/>
    <property type="match status" value="1"/>
</dbReference>
<feature type="compositionally biased region" description="Basic residues" evidence="1">
    <location>
        <begin position="476"/>
        <end position="506"/>
    </location>
</feature>
<proteinExistence type="predicted"/>
<keyword evidence="4" id="KW-1185">Reference proteome</keyword>
<dbReference type="Gene3D" id="3.40.50.300">
    <property type="entry name" value="P-loop containing nucleotide triphosphate hydrolases"/>
    <property type="match status" value="1"/>
</dbReference>
<accession>A0ABQ8F9H8</accession>
<feature type="compositionally biased region" description="Basic and acidic residues" evidence="1">
    <location>
        <begin position="342"/>
        <end position="352"/>
    </location>
</feature>
<dbReference type="SUPFAM" id="SSF52540">
    <property type="entry name" value="P-loop containing nucleoside triphosphate hydrolases"/>
    <property type="match status" value="1"/>
</dbReference>
<evidence type="ECO:0000313" key="4">
    <source>
        <dbReference type="Proteomes" id="UP001648503"/>
    </source>
</evidence>
<dbReference type="CDD" id="cd23767">
    <property type="entry name" value="IQCD"/>
    <property type="match status" value="1"/>
</dbReference>
<dbReference type="SMART" id="SM00382">
    <property type="entry name" value="AAA"/>
    <property type="match status" value="1"/>
</dbReference>
<reference evidence="3 4" key="1">
    <citation type="submission" date="2021-02" db="EMBL/GenBank/DDBJ databases">
        <title>Variation within the Batrachochytrium salamandrivorans European outbreak.</title>
        <authorList>
            <person name="Kelly M."/>
            <person name="Pasmans F."/>
            <person name="Shea T.P."/>
            <person name="Munoz J.F."/>
            <person name="Carranza S."/>
            <person name="Cuomo C.A."/>
            <person name="Martel A."/>
        </authorList>
    </citation>
    <scope>NUCLEOTIDE SEQUENCE [LARGE SCALE GENOMIC DNA]</scope>
    <source>
        <strain evidence="3 4">AMFP18/2</strain>
    </source>
</reference>
<dbReference type="InterPro" id="IPR000048">
    <property type="entry name" value="IQ_motif_EF-hand-BS"/>
</dbReference>